<name>A0A3M5UE83_PSESX</name>
<accession>A0A3M5UE83</accession>
<sequence length="167" mass="17368">MRLIPETAIGEHETVDLITSSSITLKVVNNSQGVSTAQHTDDQIITVAAYADIGSIQIGKFDRVQLAFTTFIGVVNRVLSSALTEQISVVTLATVQLIVASAAVQGVVTHTTVEAVIPCAAEQHVIALATVQRIGSGIACQSVITGSAIDDVITCSRIDNIVAAGTR</sequence>
<dbReference type="AlphaFoldDB" id="A0A3M5UE83"/>
<gene>
    <name evidence="1" type="ORF">ALP29_201004</name>
</gene>
<evidence type="ECO:0000313" key="1">
    <source>
        <dbReference type="EMBL" id="RMU43548.1"/>
    </source>
</evidence>
<comment type="caution">
    <text evidence="1">The sequence shown here is derived from an EMBL/GenBank/DDBJ whole genome shotgun (WGS) entry which is preliminary data.</text>
</comment>
<dbReference type="Proteomes" id="UP000280395">
    <property type="component" value="Unassembled WGS sequence"/>
</dbReference>
<proteinExistence type="predicted"/>
<organism evidence="1 2">
    <name type="scientific">Pseudomonas syringae pv. avii</name>
    <dbReference type="NCBI Taxonomy" id="663959"/>
    <lineage>
        <taxon>Bacteria</taxon>
        <taxon>Pseudomonadati</taxon>
        <taxon>Pseudomonadota</taxon>
        <taxon>Gammaproteobacteria</taxon>
        <taxon>Pseudomonadales</taxon>
        <taxon>Pseudomonadaceae</taxon>
        <taxon>Pseudomonas</taxon>
        <taxon>Pseudomonas syringae</taxon>
    </lineage>
</organism>
<protein>
    <submittedName>
        <fullName evidence="1">Uncharacterized protein</fullName>
    </submittedName>
</protein>
<evidence type="ECO:0000313" key="2">
    <source>
        <dbReference type="Proteomes" id="UP000280395"/>
    </source>
</evidence>
<dbReference type="EMBL" id="RBUA01001402">
    <property type="protein sequence ID" value="RMU43548.1"/>
    <property type="molecule type" value="Genomic_DNA"/>
</dbReference>
<reference evidence="1 2" key="1">
    <citation type="submission" date="2018-08" db="EMBL/GenBank/DDBJ databases">
        <title>Recombination of ecologically and evolutionarily significant loci maintains genetic cohesion in the Pseudomonas syringae species complex.</title>
        <authorList>
            <person name="Dillon M."/>
            <person name="Thakur S."/>
            <person name="Almeida R.N.D."/>
            <person name="Weir B.S."/>
            <person name="Guttman D.S."/>
        </authorList>
    </citation>
    <scope>NUCLEOTIDE SEQUENCE [LARGE SCALE GENOMIC DNA]</scope>
    <source>
        <strain evidence="1 2">ICMP 14479</strain>
    </source>
</reference>